<dbReference type="PANTHER" id="PTHR13430:SF15">
    <property type="entry name" value="AUTOPHAGY-RELATED PROTEIN 13B"/>
    <property type="match status" value="1"/>
</dbReference>
<comment type="caution">
    <text evidence="1">The sequence shown here is derived from an EMBL/GenBank/DDBJ whole genome shotgun (WGS) entry which is preliminary data.</text>
</comment>
<reference evidence="1" key="2">
    <citation type="journal article" date="2024" name="Plant">
        <title>Genomic evolution and insights into agronomic trait innovations of Sesamum species.</title>
        <authorList>
            <person name="Miao H."/>
            <person name="Wang L."/>
            <person name="Qu L."/>
            <person name="Liu H."/>
            <person name="Sun Y."/>
            <person name="Le M."/>
            <person name="Wang Q."/>
            <person name="Wei S."/>
            <person name="Zheng Y."/>
            <person name="Lin W."/>
            <person name="Duan Y."/>
            <person name="Cao H."/>
            <person name="Xiong S."/>
            <person name="Wang X."/>
            <person name="Wei L."/>
            <person name="Li C."/>
            <person name="Ma Q."/>
            <person name="Ju M."/>
            <person name="Zhao R."/>
            <person name="Li G."/>
            <person name="Mu C."/>
            <person name="Tian Q."/>
            <person name="Mei H."/>
            <person name="Zhang T."/>
            <person name="Gao T."/>
            <person name="Zhang H."/>
        </authorList>
    </citation>
    <scope>NUCLEOTIDE SEQUENCE</scope>
    <source>
        <strain evidence="1">G02</strain>
    </source>
</reference>
<evidence type="ECO:0000313" key="1">
    <source>
        <dbReference type="EMBL" id="KAL0379181.1"/>
    </source>
</evidence>
<proteinExistence type="predicted"/>
<dbReference type="GO" id="GO:0034497">
    <property type="term" value="P:protein localization to phagophore assembly site"/>
    <property type="evidence" value="ECO:0007669"/>
    <property type="project" value="TreeGrafter"/>
</dbReference>
<gene>
    <name evidence="1" type="ORF">Sradi_3223600</name>
</gene>
<organism evidence="1">
    <name type="scientific">Sesamum radiatum</name>
    <name type="common">Black benniseed</name>
    <dbReference type="NCBI Taxonomy" id="300843"/>
    <lineage>
        <taxon>Eukaryota</taxon>
        <taxon>Viridiplantae</taxon>
        <taxon>Streptophyta</taxon>
        <taxon>Embryophyta</taxon>
        <taxon>Tracheophyta</taxon>
        <taxon>Spermatophyta</taxon>
        <taxon>Magnoliopsida</taxon>
        <taxon>eudicotyledons</taxon>
        <taxon>Gunneridae</taxon>
        <taxon>Pentapetalae</taxon>
        <taxon>asterids</taxon>
        <taxon>lamiids</taxon>
        <taxon>Lamiales</taxon>
        <taxon>Pedaliaceae</taxon>
        <taxon>Sesamum</taxon>
    </lineage>
</organism>
<dbReference type="GO" id="GO:0034727">
    <property type="term" value="P:piecemeal microautophagy of the nucleus"/>
    <property type="evidence" value="ECO:0007669"/>
    <property type="project" value="TreeGrafter"/>
</dbReference>
<dbReference type="InterPro" id="IPR040182">
    <property type="entry name" value="ATG13"/>
</dbReference>
<sequence>MFENELICPACAVRSCSFDLPGHSSAPHEPGGSFPVKRSQDAAVGALVHMLKKAPPLRQDISVTTQLLQGSKLQTLRSCMQDANETSEERTSSNLASSALIASKTTADALEELRGYREMKDLLLMQSKISQA</sequence>
<name>A0AAW2RI99_SESRA</name>
<accession>A0AAW2RI99</accession>
<dbReference type="GO" id="GO:0000423">
    <property type="term" value="P:mitophagy"/>
    <property type="evidence" value="ECO:0007669"/>
    <property type="project" value="TreeGrafter"/>
</dbReference>
<protein>
    <submittedName>
        <fullName evidence="1">Autophagy-related protein 13b</fullName>
    </submittedName>
</protein>
<dbReference type="EMBL" id="JACGWJ010000013">
    <property type="protein sequence ID" value="KAL0379181.1"/>
    <property type="molecule type" value="Genomic_DNA"/>
</dbReference>
<dbReference type="PANTHER" id="PTHR13430">
    <property type="match status" value="1"/>
</dbReference>
<dbReference type="GO" id="GO:0000407">
    <property type="term" value="C:phagophore assembly site"/>
    <property type="evidence" value="ECO:0007669"/>
    <property type="project" value="TreeGrafter"/>
</dbReference>
<dbReference type="GO" id="GO:1990316">
    <property type="term" value="C:Atg1/ULK1 kinase complex"/>
    <property type="evidence" value="ECO:0007669"/>
    <property type="project" value="TreeGrafter"/>
</dbReference>
<dbReference type="GO" id="GO:0005829">
    <property type="term" value="C:cytosol"/>
    <property type="evidence" value="ECO:0007669"/>
    <property type="project" value="TreeGrafter"/>
</dbReference>
<reference evidence="1" key="1">
    <citation type="submission" date="2020-06" db="EMBL/GenBank/DDBJ databases">
        <authorList>
            <person name="Li T."/>
            <person name="Hu X."/>
            <person name="Zhang T."/>
            <person name="Song X."/>
            <person name="Zhang H."/>
            <person name="Dai N."/>
            <person name="Sheng W."/>
            <person name="Hou X."/>
            <person name="Wei L."/>
        </authorList>
    </citation>
    <scope>NUCLEOTIDE SEQUENCE</scope>
    <source>
        <strain evidence="1">G02</strain>
        <tissue evidence="1">Leaf</tissue>
    </source>
</reference>
<dbReference type="AlphaFoldDB" id="A0AAW2RI99"/>